<dbReference type="Gene3D" id="1.20.1280.50">
    <property type="match status" value="1"/>
</dbReference>
<reference evidence="4" key="1">
    <citation type="submission" date="2013-09" db="EMBL/GenBank/DDBJ databases">
        <title>Corchorus olitorius genome sequencing.</title>
        <authorList>
            <person name="Alam M."/>
            <person name="Haque M.S."/>
            <person name="Islam M.S."/>
            <person name="Emdad E.M."/>
            <person name="Islam M.M."/>
            <person name="Ahmed B."/>
            <person name="Halim A."/>
            <person name="Hossen Q.M.M."/>
            <person name="Hossain M.Z."/>
            <person name="Ahmed R."/>
            <person name="Khan M.M."/>
            <person name="Islam R."/>
            <person name="Rashid M.M."/>
            <person name="Khan S.A."/>
            <person name="Rahman M.S."/>
            <person name="Alam M."/>
            <person name="Yahiya A.S."/>
            <person name="Khan M.S."/>
            <person name="Azam M.S."/>
            <person name="Haque T."/>
            <person name="Lashkar M.Z.H."/>
            <person name="Akhand A.I."/>
            <person name="Morshed G."/>
            <person name="Roy S."/>
            <person name="Uddin K.S."/>
            <person name="Rabeya T."/>
            <person name="Hossain A.S."/>
            <person name="Chowdhury A."/>
            <person name="Snigdha A.R."/>
            <person name="Mortoza M.S."/>
            <person name="Matin S.A."/>
            <person name="Hoque S.M.E."/>
            <person name="Islam M.K."/>
            <person name="Roy D.K."/>
            <person name="Haider R."/>
            <person name="Moosa M.M."/>
            <person name="Elias S.M."/>
            <person name="Hasan A.M."/>
            <person name="Jahan S."/>
            <person name="Shafiuddin M."/>
            <person name="Mahmood N."/>
            <person name="Shommy N.S."/>
        </authorList>
    </citation>
    <scope>NUCLEOTIDE SEQUENCE [LARGE SCALE GENOMIC DNA]</scope>
    <source>
        <strain evidence="4">cv. O-4</strain>
    </source>
</reference>
<feature type="chain" id="PRO_5012661323" description="F-box domain-containing protein" evidence="1">
    <location>
        <begin position="22"/>
        <end position="413"/>
    </location>
</feature>
<comment type="caution">
    <text evidence="3">The sequence shown here is derived from an EMBL/GenBank/DDBJ whole genome shotgun (WGS) entry which is preliminary data.</text>
</comment>
<keyword evidence="1" id="KW-0732">Signal</keyword>
<keyword evidence="4" id="KW-1185">Reference proteome</keyword>
<dbReference type="InterPro" id="IPR001810">
    <property type="entry name" value="F-box_dom"/>
</dbReference>
<dbReference type="InterPro" id="IPR055290">
    <property type="entry name" value="At3g26010-like"/>
</dbReference>
<dbReference type="STRING" id="93759.A0A1R3HDR7"/>
<proteinExistence type="predicted"/>
<dbReference type="InterPro" id="IPR036047">
    <property type="entry name" value="F-box-like_dom_sf"/>
</dbReference>
<dbReference type="AlphaFoldDB" id="A0A1R3HDR7"/>
<evidence type="ECO:0000259" key="2">
    <source>
        <dbReference type="Pfam" id="PF00646"/>
    </source>
</evidence>
<organism evidence="3 4">
    <name type="scientific">Corchorus olitorius</name>
    <dbReference type="NCBI Taxonomy" id="93759"/>
    <lineage>
        <taxon>Eukaryota</taxon>
        <taxon>Viridiplantae</taxon>
        <taxon>Streptophyta</taxon>
        <taxon>Embryophyta</taxon>
        <taxon>Tracheophyta</taxon>
        <taxon>Spermatophyta</taxon>
        <taxon>Magnoliopsida</taxon>
        <taxon>eudicotyledons</taxon>
        <taxon>Gunneridae</taxon>
        <taxon>Pentapetalae</taxon>
        <taxon>rosids</taxon>
        <taxon>malvids</taxon>
        <taxon>Malvales</taxon>
        <taxon>Malvaceae</taxon>
        <taxon>Grewioideae</taxon>
        <taxon>Apeibeae</taxon>
        <taxon>Corchorus</taxon>
    </lineage>
</organism>
<evidence type="ECO:0000256" key="1">
    <source>
        <dbReference type="SAM" id="SignalP"/>
    </source>
</evidence>
<evidence type="ECO:0000313" key="4">
    <source>
        <dbReference type="Proteomes" id="UP000187203"/>
    </source>
</evidence>
<sequence>MGCIGMVGSIGSALLMELSYAICSSSIFESPEYVIYEMENDCSKWFVKHRLDINLIVTAFPDEMIEDKENNSSNSLLELEEFISPVSLVEVENEGSLLVMYIPGRFISYRFKDNTFKTIREILPSSTMSSSANVIGSNNDIIMEILLHLPARSLIKVKLVSRKWLNLTSDPYFIGHHCRQSAKTISGFILNCALHFNLKFPPYIQRDESCNPCIYYIFNPATNKFSILHKPVPLEYSISYFSLAYDPTISPFYQENILQVQKPQFPENWNPKRVKHFMECQGHLFFIVFDSPEYIIYEMEKDCWKWFVKHRLDINLIVSGFSSQMIEVRESVNSICRGLPDVELLIFNNYICPVSVVDDKNKGPALVMFIPGRFISYRFKDNTMKTICEVEFDESQGFEWFHTFNYVETLSDV</sequence>
<protein>
    <recommendedName>
        <fullName evidence="2">F-box domain-containing protein</fullName>
    </recommendedName>
</protein>
<feature type="domain" description="F-box" evidence="2">
    <location>
        <begin position="139"/>
        <end position="173"/>
    </location>
</feature>
<evidence type="ECO:0000313" key="3">
    <source>
        <dbReference type="EMBL" id="OMO68466.1"/>
    </source>
</evidence>
<accession>A0A1R3HDR7</accession>
<gene>
    <name evidence="3" type="ORF">COLO4_29641</name>
</gene>
<feature type="signal peptide" evidence="1">
    <location>
        <begin position="1"/>
        <end position="21"/>
    </location>
</feature>
<dbReference type="EMBL" id="AWUE01020388">
    <property type="protein sequence ID" value="OMO68466.1"/>
    <property type="molecule type" value="Genomic_DNA"/>
</dbReference>
<name>A0A1R3HDR7_9ROSI</name>
<dbReference type="SUPFAM" id="SSF81383">
    <property type="entry name" value="F-box domain"/>
    <property type="match status" value="1"/>
</dbReference>
<dbReference type="Pfam" id="PF00646">
    <property type="entry name" value="F-box"/>
    <property type="match status" value="1"/>
</dbReference>
<dbReference type="Proteomes" id="UP000187203">
    <property type="component" value="Unassembled WGS sequence"/>
</dbReference>
<dbReference type="PANTHER" id="PTHR35546:SF25">
    <property type="entry name" value="F-BOX DOMAIN-CONTAINING PROTEIN"/>
    <property type="match status" value="1"/>
</dbReference>
<dbReference type="PANTHER" id="PTHR35546">
    <property type="entry name" value="F-BOX PROTEIN INTERACTION DOMAIN PROTEIN-RELATED"/>
    <property type="match status" value="1"/>
</dbReference>